<dbReference type="InterPro" id="IPR003718">
    <property type="entry name" value="OsmC/Ohr_fam"/>
</dbReference>
<dbReference type="PANTHER" id="PTHR42830:SF2">
    <property type="entry name" value="OSMC_OHR FAMILY PROTEIN"/>
    <property type="match status" value="1"/>
</dbReference>
<dbReference type="Proteomes" id="UP001201549">
    <property type="component" value="Unassembled WGS sequence"/>
</dbReference>
<protein>
    <submittedName>
        <fullName evidence="1">OsmC family protein</fullName>
    </submittedName>
</protein>
<reference evidence="2" key="1">
    <citation type="submission" date="2023-07" db="EMBL/GenBank/DDBJ databases">
        <title>Shewanella mangrovi sp. nov., an acetaldehyde- degrading bacterium isolated from mangrove sediment.</title>
        <authorList>
            <person name="Liu Y."/>
        </authorList>
    </citation>
    <scope>NUCLEOTIDE SEQUENCE [LARGE SCALE GENOMIC DNA]</scope>
    <source>
        <strain evidence="2">C32</strain>
    </source>
</reference>
<dbReference type="SUPFAM" id="SSF82784">
    <property type="entry name" value="OsmC-like"/>
    <property type="match status" value="1"/>
</dbReference>
<dbReference type="InterPro" id="IPR015946">
    <property type="entry name" value="KH_dom-like_a/b"/>
</dbReference>
<evidence type="ECO:0000313" key="2">
    <source>
        <dbReference type="Proteomes" id="UP001201549"/>
    </source>
</evidence>
<organism evidence="1 2">
    <name type="scientific">Shewanella electrica</name>
    <dbReference type="NCBI Taxonomy" id="515560"/>
    <lineage>
        <taxon>Bacteria</taxon>
        <taxon>Pseudomonadati</taxon>
        <taxon>Pseudomonadota</taxon>
        <taxon>Gammaproteobacteria</taxon>
        <taxon>Alteromonadales</taxon>
        <taxon>Shewanellaceae</taxon>
        <taxon>Shewanella</taxon>
    </lineage>
</organism>
<dbReference type="InterPro" id="IPR052707">
    <property type="entry name" value="OsmC_Ohr_Peroxiredoxin"/>
</dbReference>
<accession>A0ABT2FGH2</accession>
<dbReference type="EMBL" id="JAKOGG010000002">
    <property type="protein sequence ID" value="MCS4555323.1"/>
    <property type="molecule type" value="Genomic_DNA"/>
</dbReference>
<evidence type="ECO:0000313" key="1">
    <source>
        <dbReference type="EMBL" id="MCS4555323.1"/>
    </source>
</evidence>
<dbReference type="Pfam" id="PF02566">
    <property type="entry name" value="OsmC"/>
    <property type="match status" value="1"/>
</dbReference>
<dbReference type="Gene3D" id="3.30.300.20">
    <property type="match status" value="1"/>
</dbReference>
<name>A0ABT2FGH2_9GAMM</name>
<keyword evidence="2" id="KW-1185">Reference proteome</keyword>
<gene>
    <name evidence="1" type="ORF">L9G74_02625</name>
</gene>
<sequence length="147" mass="16134">MSFQVTVTWQGSPAPEGEFNRDHQIQFGSGQHVAASSAPEYKGNSELVNPEESLLAAISSCHMLTFLTIAHLKRLTVAQYVDNPVAEIGKKESGKIAITHIKLKPTVTFAEGIDVDRETLEKIHEKAHANCFIANSLADDTEVEIEF</sequence>
<comment type="caution">
    <text evidence="1">The sequence shown here is derived from an EMBL/GenBank/DDBJ whole genome shotgun (WGS) entry which is preliminary data.</text>
</comment>
<dbReference type="PANTHER" id="PTHR42830">
    <property type="entry name" value="OSMOTICALLY INDUCIBLE FAMILY PROTEIN"/>
    <property type="match status" value="1"/>
</dbReference>
<dbReference type="RefSeq" id="WP_238894735.1">
    <property type="nucleotide sequence ID" value="NZ_JAKOGG010000002.1"/>
</dbReference>
<dbReference type="InterPro" id="IPR036102">
    <property type="entry name" value="OsmC/Ohrsf"/>
</dbReference>
<proteinExistence type="predicted"/>